<protein>
    <submittedName>
        <fullName evidence="1">Uncharacterized protein</fullName>
    </submittedName>
</protein>
<evidence type="ECO:0000313" key="2">
    <source>
        <dbReference type="Proteomes" id="UP000325579"/>
    </source>
</evidence>
<dbReference type="Gene3D" id="3.80.10.10">
    <property type="entry name" value="Ribonuclease Inhibitor"/>
    <property type="match status" value="1"/>
</dbReference>
<organism evidence="1 2">
    <name type="scientific">Aspergillus pseudonomiae</name>
    <dbReference type="NCBI Taxonomy" id="1506151"/>
    <lineage>
        <taxon>Eukaryota</taxon>
        <taxon>Fungi</taxon>
        <taxon>Dikarya</taxon>
        <taxon>Ascomycota</taxon>
        <taxon>Pezizomycotina</taxon>
        <taxon>Eurotiomycetes</taxon>
        <taxon>Eurotiomycetidae</taxon>
        <taxon>Eurotiales</taxon>
        <taxon>Aspergillaceae</taxon>
        <taxon>Aspergillus</taxon>
        <taxon>Aspergillus subgen. Circumdati</taxon>
    </lineage>
</organism>
<dbReference type="OrthoDB" id="4191831at2759"/>
<dbReference type="InterPro" id="IPR032675">
    <property type="entry name" value="LRR_dom_sf"/>
</dbReference>
<evidence type="ECO:0000313" key="1">
    <source>
        <dbReference type="EMBL" id="KAE8406221.1"/>
    </source>
</evidence>
<dbReference type="Pfam" id="PF24758">
    <property type="entry name" value="LRR_At5g56370"/>
    <property type="match status" value="1"/>
</dbReference>
<dbReference type="EMBL" id="ML736755">
    <property type="protein sequence ID" value="KAE8406221.1"/>
    <property type="molecule type" value="Genomic_DNA"/>
</dbReference>
<sequence length="487" mass="55791">MATDKSTSEKEKPFTQLPTDCLISILDQLSTKDSLAVSKTCKDIRASATPFAYREVTLDWTNRPLRRVLQLLRLIFNSPDIASYIQHVSLVSSEPETWEETQPDMNWETESYDFSDVTDQSIDIVRRAGFSDLDDWQLPLNNGNIYCYTAILLSQLPNLKFLRLDYSFVWQDGYPGLMLKQALFSPNGVLSTFQHLEVVDYGGNIPIAEHEDESRDGYPAYNPDQFTAWFYLPSLRQLSIWLRDINQLREKATTPNLTDLETLILARTTISESDIAFLLSQSPNLRTLHLGLAYAWGRELVLQDADTLAQALKQVATTLQHLSLGVEYYPSTLGDRYWDGADDHFHDALGDMLSWFPNLATAEVPLCVLMGWYLQDAPQLGPQLPKSLRRLCLREDLRSFYDFEWEQDEVDGLVREFVANWRGFTPLLECVTWRLWDQNYMDGWEAFQEELRQTCADQGLGLEVVVDELGTGLWCREGVSWGSVSRG</sequence>
<dbReference type="Proteomes" id="UP000325579">
    <property type="component" value="Unassembled WGS sequence"/>
</dbReference>
<gene>
    <name evidence="1" type="ORF">BDV37DRAFT_270124</name>
</gene>
<proteinExistence type="predicted"/>
<keyword evidence="2" id="KW-1185">Reference proteome</keyword>
<dbReference type="PROSITE" id="PS50181">
    <property type="entry name" value="FBOX"/>
    <property type="match status" value="1"/>
</dbReference>
<dbReference type="GeneID" id="43669185"/>
<dbReference type="RefSeq" id="XP_031943540.1">
    <property type="nucleotide sequence ID" value="XM_032084494.1"/>
</dbReference>
<dbReference type="SUPFAM" id="SSF81383">
    <property type="entry name" value="F-box domain"/>
    <property type="match status" value="1"/>
</dbReference>
<dbReference type="SUPFAM" id="SSF52047">
    <property type="entry name" value="RNI-like"/>
    <property type="match status" value="1"/>
</dbReference>
<dbReference type="InterPro" id="IPR036047">
    <property type="entry name" value="F-box-like_dom_sf"/>
</dbReference>
<accession>A0A5N7DIE7</accession>
<name>A0A5N6I8D4_9EURO</name>
<dbReference type="InterPro" id="IPR001810">
    <property type="entry name" value="F-box_dom"/>
</dbReference>
<dbReference type="Pfam" id="PF00646">
    <property type="entry name" value="F-box"/>
    <property type="match status" value="1"/>
</dbReference>
<dbReference type="InterPro" id="IPR055411">
    <property type="entry name" value="LRR_FXL15/At3g58940/PEG3-like"/>
</dbReference>
<dbReference type="AlphaFoldDB" id="A0A5N6I8D4"/>
<reference evidence="1 2" key="1">
    <citation type="submission" date="2019-04" db="EMBL/GenBank/DDBJ databases">
        <authorList>
            <consortium name="DOE Joint Genome Institute"/>
            <person name="Mondo S."/>
            <person name="Kjaerbolling I."/>
            <person name="Vesth T."/>
            <person name="Frisvad J.C."/>
            <person name="Nybo J.L."/>
            <person name="Theobald S."/>
            <person name="Kildgaard S."/>
            <person name="Isbrandt T."/>
            <person name="Kuo A."/>
            <person name="Sato A."/>
            <person name="Lyhne E.K."/>
            <person name="Kogle M.E."/>
            <person name="Wiebenga A."/>
            <person name="Kun R.S."/>
            <person name="Lubbers R.J."/>
            <person name="Makela M.R."/>
            <person name="Barry K."/>
            <person name="Chovatia M."/>
            <person name="Clum A."/>
            <person name="Daum C."/>
            <person name="Haridas S."/>
            <person name="He G."/>
            <person name="LaButti K."/>
            <person name="Lipzen A."/>
            <person name="Riley R."/>
            <person name="Salamov A."/>
            <person name="Simmons B.A."/>
            <person name="Magnuson J.K."/>
            <person name="Henrissat B."/>
            <person name="Mortensen U.H."/>
            <person name="Larsen T.O."/>
            <person name="Devries R.P."/>
            <person name="Grigoriev I.V."/>
            <person name="Machida M."/>
            <person name="Baker S.E."/>
            <person name="Andersen M.R."/>
            <person name="Cantor M.N."/>
            <person name="Hua S.X."/>
        </authorList>
    </citation>
    <scope>NUCLEOTIDE SEQUENCE [LARGE SCALE GENOMIC DNA]</scope>
    <source>
        <strain evidence="1 2">CBS 119388</strain>
    </source>
</reference>
<accession>A0A5N6I8D4</accession>